<evidence type="ECO:0000313" key="3">
    <source>
        <dbReference type="Proteomes" id="UP001652661"/>
    </source>
</evidence>
<dbReference type="RefSeq" id="XP_017038534.1">
    <property type="nucleotide sequence ID" value="XM_017183045.1"/>
</dbReference>
<accession>A0A6P4JV37</accession>
<organism evidence="3 4">
    <name type="scientific">Drosophila kikkawai</name>
    <name type="common">Fruit fly</name>
    <dbReference type="NCBI Taxonomy" id="30033"/>
    <lineage>
        <taxon>Eukaryota</taxon>
        <taxon>Metazoa</taxon>
        <taxon>Ecdysozoa</taxon>
        <taxon>Arthropoda</taxon>
        <taxon>Hexapoda</taxon>
        <taxon>Insecta</taxon>
        <taxon>Pterygota</taxon>
        <taxon>Neoptera</taxon>
        <taxon>Endopterygota</taxon>
        <taxon>Diptera</taxon>
        <taxon>Brachycera</taxon>
        <taxon>Muscomorpha</taxon>
        <taxon>Ephydroidea</taxon>
        <taxon>Drosophilidae</taxon>
        <taxon>Drosophila</taxon>
        <taxon>Sophophora</taxon>
    </lineage>
</organism>
<keyword evidence="3" id="KW-1185">Reference proteome</keyword>
<dbReference type="PANTHER" id="PTHR37161:SF2">
    <property type="entry name" value="AT11648P-RELATED"/>
    <property type="match status" value="1"/>
</dbReference>
<dbReference type="AlphaFoldDB" id="A0A6P4JV37"/>
<reference evidence="4" key="2">
    <citation type="submission" date="2025-08" db="UniProtKB">
        <authorList>
            <consortium name="RefSeq"/>
        </authorList>
    </citation>
    <scope>IDENTIFICATION</scope>
    <source>
        <strain evidence="4">14028-0561.14</strain>
        <tissue evidence="4">Whole fly</tissue>
    </source>
</reference>
<proteinExistence type="predicted"/>
<reference evidence="3" key="1">
    <citation type="submission" date="2025-05" db="UniProtKB">
        <authorList>
            <consortium name="RefSeq"/>
        </authorList>
    </citation>
    <scope>NUCLEOTIDE SEQUENCE [LARGE SCALE GENOMIC DNA]</scope>
    <source>
        <strain evidence="3">14028-0561.14</strain>
    </source>
</reference>
<protein>
    <submittedName>
        <fullName evidence="4">Paramyosin</fullName>
    </submittedName>
</protein>
<dbReference type="GeneID" id="108086183"/>
<evidence type="ECO:0000256" key="1">
    <source>
        <dbReference type="SAM" id="Coils"/>
    </source>
</evidence>
<name>A0A6P4JV37_DROKI</name>
<keyword evidence="1" id="KW-0175">Coiled coil</keyword>
<feature type="region of interest" description="Disordered" evidence="2">
    <location>
        <begin position="1"/>
        <end position="22"/>
    </location>
</feature>
<evidence type="ECO:0000313" key="4">
    <source>
        <dbReference type="RefSeq" id="XP_017038534.1"/>
    </source>
</evidence>
<dbReference type="PANTHER" id="PTHR37161">
    <property type="entry name" value="HDC10475"/>
    <property type="match status" value="1"/>
</dbReference>
<dbReference type="OrthoDB" id="7872872at2759"/>
<evidence type="ECO:0000256" key="2">
    <source>
        <dbReference type="SAM" id="MobiDB-lite"/>
    </source>
</evidence>
<sequence length="261" mass="27870">MEPNSVQSCDDKPPETSSCDTVKPIEPAFCSQASYKFLMMDDNPTANNSGLKASQIAHDAAEEANAANEAQAEAAQNASQQVKLMLAERAMAAANAATSLLEGKQAIVDSYANEIQGAESVVAQITASLETSQANEEATCAALRIADNHEAAMQIVVDQIRSGLEDLDTLVEQSQADLEEEQQMVAKAKDLGDRLAKEFKEAKAEYDEVKMATCRAVSAAMEIQRSLPSNSCFARNIDSFPGNSSSCDECPSGLKDIISFC</sequence>
<gene>
    <name evidence="4" type="primary">LOC108086183</name>
</gene>
<dbReference type="Proteomes" id="UP001652661">
    <property type="component" value="Chromosome 2L"/>
</dbReference>
<feature type="coiled-coil region" evidence="1">
    <location>
        <begin position="164"/>
        <end position="205"/>
    </location>
</feature>
<dbReference type="InterPro" id="IPR007999">
    <property type="entry name" value="DUF745"/>
</dbReference>
<dbReference type="Pfam" id="PF05335">
    <property type="entry name" value="DUF745"/>
    <property type="match status" value="1"/>
</dbReference>